<keyword evidence="2" id="KW-1003">Cell membrane</keyword>
<evidence type="ECO:0000256" key="5">
    <source>
        <dbReference type="ARBA" id="ARBA00029447"/>
    </source>
</evidence>
<gene>
    <name evidence="10" type="ORF">BJP51_22650</name>
</gene>
<evidence type="ECO:0000256" key="2">
    <source>
        <dbReference type="ARBA" id="ARBA00022475"/>
    </source>
</evidence>
<dbReference type="CDD" id="cd18774">
    <property type="entry name" value="PDC2_HK_sensor"/>
    <property type="match status" value="1"/>
</dbReference>
<dbReference type="EMBL" id="MKQP01000030">
    <property type="protein sequence ID" value="OMD29425.1"/>
    <property type="molecule type" value="Genomic_DNA"/>
</dbReference>
<keyword evidence="7" id="KW-0812">Transmembrane</keyword>
<dbReference type="SUPFAM" id="SSF58104">
    <property type="entry name" value="Methyl-accepting chemotaxis protein (MCP) signaling domain"/>
    <property type="match status" value="1"/>
</dbReference>
<keyword evidence="3 7" id="KW-0472">Membrane</keyword>
<feature type="transmembrane region" description="Helical" evidence="7">
    <location>
        <begin position="54"/>
        <end position="74"/>
    </location>
</feature>
<accession>A0A1R0X5C1</accession>
<proteinExistence type="inferred from homology"/>
<evidence type="ECO:0008006" key="12">
    <source>
        <dbReference type="Google" id="ProtNLM"/>
    </source>
</evidence>
<evidence type="ECO:0000259" key="9">
    <source>
        <dbReference type="PROSITE" id="PS50885"/>
    </source>
</evidence>
<evidence type="ECO:0000313" key="11">
    <source>
        <dbReference type="Proteomes" id="UP000187465"/>
    </source>
</evidence>
<dbReference type="Proteomes" id="UP000187465">
    <property type="component" value="Unassembled WGS sequence"/>
</dbReference>
<dbReference type="Pfam" id="PF00015">
    <property type="entry name" value="MCPsignal"/>
    <property type="match status" value="1"/>
</dbReference>
<feature type="transmembrane region" description="Helical" evidence="7">
    <location>
        <begin position="343"/>
        <end position="362"/>
    </location>
</feature>
<dbReference type="PROSITE" id="PS50885">
    <property type="entry name" value="HAMP"/>
    <property type="match status" value="1"/>
</dbReference>
<keyword evidence="7" id="KW-1133">Transmembrane helix</keyword>
<evidence type="ECO:0000256" key="6">
    <source>
        <dbReference type="PROSITE-ProRule" id="PRU00284"/>
    </source>
</evidence>
<evidence type="ECO:0000313" key="10">
    <source>
        <dbReference type="EMBL" id="OMD29425.1"/>
    </source>
</evidence>
<dbReference type="AlphaFoldDB" id="A0A1R0X5C1"/>
<reference evidence="10 11" key="1">
    <citation type="submission" date="2016-10" db="EMBL/GenBank/DDBJ databases">
        <title>Paenibacillus species isolates.</title>
        <authorList>
            <person name="Beno S.M."/>
        </authorList>
    </citation>
    <scope>NUCLEOTIDE SEQUENCE [LARGE SCALE GENOMIC DNA]</scope>
    <source>
        <strain evidence="10 11">FSL H7-0604</strain>
    </source>
</reference>
<dbReference type="PANTHER" id="PTHR32089:SF114">
    <property type="entry name" value="METHYL-ACCEPTING CHEMOTAXIS PROTEIN MCPB"/>
    <property type="match status" value="1"/>
</dbReference>
<dbReference type="Pfam" id="PF00672">
    <property type="entry name" value="HAMP"/>
    <property type="match status" value="1"/>
</dbReference>
<comment type="similarity">
    <text evidence="5">Belongs to the methyl-accepting chemotaxis (MCP) protein family.</text>
</comment>
<dbReference type="CDD" id="cd06225">
    <property type="entry name" value="HAMP"/>
    <property type="match status" value="1"/>
</dbReference>
<feature type="domain" description="HAMP" evidence="9">
    <location>
        <begin position="363"/>
        <end position="415"/>
    </location>
</feature>
<protein>
    <recommendedName>
        <fullName evidence="12">Methyl-accepting chemotaxis protein</fullName>
    </recommendedName>
</protein>
<organism evidence="10 11">
    <name type="scientific">Paenibacillus odorifer</name>
    <dbReference type="NCBI Taxonomy" id="189426"/>
    <lineage>
        <taxon>Bacteria</taxon>
        <taxon>Bacillati</taxon>
        <taxon>Bacillota</taxon>
        <taxon>Bacilli</taxon>
        <taxon>Bacillales</taxon>
        <taxon>Paenibacillaceae</taxon>
        <taxon>Paenibacillus</taxon>
    </lineage>
</organism>
<dbReference type="Gene3D" id="1.10.8.500">
    <property type="entry name" value="HAMP domain in histidine kinase"/>
    <property type="match status" value="1"/>
</dbReference>
<keyword evidence="4 6" id="KW-0807">Transducer</keyword>
<comment type="caution">
    <text evidence="10">The sequence shown here is derived from an EMBL/GenBank/DDBJ whole genome shotgun (WGS) entry which is preliminary data.</text>
</comment>
<dbReference type="Gene3D" id="3.30.450.20">
    <property type="entry name" value="PAS domain"/>
    <property type="match status" value="1"/>
</dbReference>
<dbReference type="GO" id="GO:0007165">
    <property type="term" value="P:signal transduction"/>
    <property type="evidence" value="ECO:0007669"/>
    <property type="project" value="UniProtKB-KW"/>
</dbReference>
<dbReference type="Gene3D" id="1.10.287.950">
    <property type="entry name" value="Methyl-accepting chemotaxis protein"/>
    <property type="match status" value="1"/>
</dbReference>
<dbReference type="GO" id="GO:0005886">
    <property type="term" value="C:plasma membrane"/>
    <property type="evidence" value="ECO:0007669"/>
    <property type="project" value="UniProtKB-SubCell"/>
</dbReference>
<feature type="domain" description="Methyl-accepting transducer" evidence="8">
    <location>
        <begin position="434"/>
        <end position="684"/>
    </location>
</feature>
<evidence type="ECO:0000256" key="3">
    <source>
        <dbReference type="ARBA" id="ARBA00023136"/>
    </source>
</evidence>
<evidence type="ECO:0000256" key="1">
    <source>
        <dbReference type="ARBA" id="ARBA00004236"/>
    </source>
</evidence>
<dbReference type="SMART" id="SM00304">
    <property type="entry name" value="HAMP"/>
    <property type="match status" value="1"/>
</dbReference>
<dbReference type="PROSITE" id="PS50111">
    <property type="entry name" value="CHEMOTAXIS_TRANSDUC_2"/>
    <property type="match status" value="1"/>
</dbReference>
<dbReference type="PANTHER" id="PTHR32089">
    <property type="entry name" value="METHYL-ACCEPTING CHEMOTAXIS PROTEIN MCPB"/>
    <property type="match status" value="1"/>
</dbReference>
<evidence type="ECO:0000259" key="8">
    <source>
        <dbReference type="PROSITE" id="PS50111"/>
    </source>
</evidence>
<evidence type="ECO:0000256" key="7">
    <source>
        <dbReference type="SAM" id="Phobius"/>
    </source>
</evidence>
<dbReference type="SMART" id="SM00283">
    <property type="entry name" value="MA"/>
    <property type="match status" value="1"/>
</dbReference>
<evidence type="ECO:0000256" key="4">
    <source>
        <dbReference type="ARBA" id="ARBA00023224"/>
    </source>
</evidence>
<comment type="subcellular location">
    <subcellularLocation>
        <location evidence="1">Cell membrane</location>
    </subcellularLocation>
</comment>
<dbReference type="InterPro" id="IPR003660">
    <property type="entry name" value="HAMP_dom"/>
</dbReference>
<dbReference type="InterPro" id="IPR004089">
    <property type="entry name" value="MCPsignal_dom"/>
</dbReference>
<name>A0A1R0X5C1_9BACL</name>
<sequence>MSCRSGVGIVHDLVRDKPAGITEDNGGEQLMKSQAKKEKAHFQLHPAKSIGVRLFLIFFISTMVLVLSLGYISYSVAEQTIENNALSANQQTVVQAAEKFDVELLRYEDGLGRILYNNEIQDALKQGNNPTTSNEERNLQSNQISAELNAWLTASKGVEAVYLIPMNQEVPTSSAGSKDNAFIKEFRESSWFKQLEEEPQTLWIPRTVQEQEGNTSGMFHLAQSIAGDTQSPGYIIICDIRISELENQLRKVDLGPSSYMQLLTDKDELIASSQQVGTDTYLSLGGTLLHGLEHEAGSLPTKDEKGKSILAVYGTMESSSWRLLGVVPAENLTKDALRILKTTYIIVAVAAIVAILIGYWMYRMVSKPLTRLKDLMSKGADGNLGVRTEITSRDEIGQLSGSFNRMMERITELVIHTNETARKVMETANELSGVSRKTAMAAKEIAAATEEIAGGSGSLALEADQGNELTGQISVQMNKVNSATHEMDHTAHSIGVLSEEGFNELKELLGKTNKTGDMTNKLVLKVNELQDTTSSVMKVLDVMQNITQQTNILSLNATIEAARAGESGRGFMVVADEIRQLADQSKDSIAVVTNITDTIMKDMNETVGVLSEVAPLFNQQVTSVESTSDIFVSVQDQMRHFITRLESVALSMDSLSQSQKVLSNSMGNISSIAEESSAASQEVASLSGEQQSVSDHLVELSEQLEHASRQLQEKLSKFNL</sequence>